<dbReference type="EMBL" id="JASBWR010000022">
    <property type="protein sequence ID" value="KAJ9108097.1"/>
    <property type="molecule type" value="Genomic_DNA"/>
</dbReference>
<gene>
    <name evidence="1" type="ORF">QFC19_002562</name>
</gene>
<sequence>MLATSSIPASSRHYEGSSGERANIWDPVIAEHPPRAYESVSAPPTAMLNTVVDHDNARQLETFYPGARLTQARSNIGTMEPPVYSASTQFIRPRTSHDGQTWRGAPHTYQVPERHHPYHPPVVHSPQASTSSYLPESARGSSRISDSLNRQHDSRHSSARPLHQGEHIHGRALDVDLERRCEEIATNCREILQNLEGTEDTRQHRRRRLVRASLEIVEQLQYLVNLSTPSRHPAGPSQGTVLSQTPTIRSSLDFTSHLDVVARFEQMNPEAAEQAARDMAAIRARTHGTFPKQAEEESKKEKDK</sequence>
<organism evidence="1 2">
    <name type="scientific">Naganishia cerealis</name>
    <dbReference type="NCBI Taxonomy" id="610337"/>
    <lineage>
        <taxon>Eukaryota</taxon>
        <taxon>Fungi</taxon>
        <taxon>Dikarya</taxon>
        <taxon>Basidiomycota</taxon>
        <taxon>Agaricomycotina</taxon>
        <taxon>Tremellomycetes</taxon>
        <taxon>Filobasidiales</taxon>
        <taxon>Filobasidiaceae</taxon>
        <taxon>Naganishia</taxon>
    </lineage>
</organism>
<comment type="caution">
    <text evidence="1">The sequence shown here is derived from an EMBL/GenBank/DDBJ whole genome shotgun (WGS) entry which is preliminary data.</text>
</comment>
<proteinExistence type="predicted"/>
<dbReference type="Proteomes" id="UP001241377">
    <property type="component" value="Unassembled WGS sequence"/>
</dbReference>
<keyword evidence="2" id="KW-1185">Reference proteome</keyword>
<evidence type="ECO:0000313" key="2">
    <source>
        <dbReference type="Proteomes" id="UP001241377"/>
    </source>
</evidence>
<accession>A0ACC2W8X6</accession>
<evidence type="ECO:0000313" key="1">
    <source>
        <dbReference type="EMBL" id="KAJ9108097.1"/>
    </source>
</evidence>
<name>A0ACC2W8X6_9TREE</name>
<protein>
    <submittedName>
        <fullName evidence="1">Uncharacterized protein</fullName>
    </submittedName>
</protein>
<reference evidence="1" key="1">
    <citation type="submission" date="2023-04" db="EMBL/GenBank/DDBJ databases">
        <title>Draft Genome sequencing of Naganishia species isolated from polar environments using Oxford Nanopore Technology.</title>
        <authorList>
            <person name="Leo P."/>
            <person name="Venkateswaran K."/>
        </authorList>
    </citation>
    <scope>NUCLEOTIDE SEQUENCE</scope>
    <source>
        <strain evidence="1">MNA-CCFEE 5261</strain>
    </source>
</reference>